<feature type="domain" description="Midasin AAA lid" evidence="3">
    <location>
        <begin position="22"/>
        <end position="78"/>
    </location>
</feature>
<accession>A0A9D4HRR8</accession>
<dbReference type="GO" id="GO:0000027">
    <property type="term" value="P:ribosomal large subunit assembly"/>
    <property type="evidence" value="ECO:0007669"/>
    <property type="project" value="TreeGrafter"/>
</dbReference>
<keyword evidence="2" id="KW-0067">ATP-binding</keyword>
<dbReference type="GO" id="GO:0030687">
    <property type="term" value="C:preribosome, large subunit precursor"/>
    <property type="evidence" value="ECO:0007669"/>
    <property type="project" value="TreeGrafter"/>
</dbReference>
<dbReference type="Pfam" id="PF17867">
    <property type="entry name" value="AAA_lid_7"/>
    <property type="match status" value="1"/>
</dbReference>
<comment type="caution">
    <text evidence="4">The sequence shown here is derived from an EMBL/GenBank/DDBJ whole genome shotgun (WGS) entry which is preliminary data.</text>
</comment>
<keyword evidence="5" id="KW-1185">Reference proteome</keyword>
<sequence>MLSRAFRNRFVELHFDAIPNKELETILHERSEIPLSYARRLVGVMLELQTRRRGSGVFAGKTGFMTLRDLFRWAQRYKCPELDDRKFYNWDKHLADQGNNCERNPQAMVIHFELSLLRFLESYKWTCKIFDEVIT</sequence>
<evidence type="ECO:0000259" key="3">
    <source>
        <dbReference type="Pfam" id="PF17867"/>
    </source>
</evidence>
<dbReference type="AlphaFoldDB" id="A0A9D4HRR8"/>
<dbReference type="InterPro" id="IPR040848">
    <property type="entry name" value="AAA_lid_7"/>
</dbReference>
<reference evidence="4" key="1">
    <citation type="journal article" date="2019" name="bioRxiv">
        <title>The Genome of the Zebra Mussel, Dreissena polymorpha: A Resource for Invasive Species Research.</title>
        <authorList>
            <person name="McCartney M.A."/>
            <person name="Auch B."/>
            <person name="Kono T."/>
            <person name="Mallez S."/>
            <person name="Zhang Y."/>
            <person name="Obille A."/>
            <person name="Becker A."/>
            <person name="Abrahante J.E."/>
            <person name="Garbe J."/>
            <person name="Badalamenti J.P."/>
            <person name="Herman A."/>
            <person name="Mangelson H."/>
            <person name="Liachko I."/>
            <person name="Sullivan S."/>
            <person name="Sone E.D."/>
            <person name="Koren S."/>
            <person name="Silverstein K.A.T."/>
            <person name="Beckman K.B."/>
            <person name="Gohl D.M."/>
        </authorList>
    </citation>
    <scope>NUCLEOTIDE SEQUENCE</scope>
    <source>
        <strain evidence="4">Duluth1</strain>
        <tissue evidence="4">Whole animal</tissue>
    </source>
</reference>
<dbReference type="GO" id="GO:0000055">
    <property type="term" value="P:ribosomal large subunit export from nucleus"/>
    <property type="evidence" value="ECO:0007669"/>
    <property type="project" value="TreeGrafter"/>
</dbReference>
<dbReference type="PANTHER" id="PTHR48103:SF2">
    <property type="entry name" value="MIDASIN"/>
    <property type="match status" value="1"/>
</dbReference>
<organism evidence="4 5">
    <name type="scientific">Dreissena polymorpha</name>
    <name type="common">Zebra mussel</name>
    <name type="synonym">Mytilus polymorpha</name>
    <dbReference type="NCBI Taxonomy" id="45954"/>
    <lineage>
        <taxon>Eukaryota</taxon>
        <taxon>Metazoa</taxon>
        <taxon>Spiralia</taxon>
        <taxon>Lophotrochozoa</taxon>
        <taxon>Mollusca</taxon>
        <taxon>Bivalvia</taxon>
        <taxon>Autobranchia</taxon>
        <taxon>Heteroconchia</taxon>
        <taxon>Euheterodonta</taxon>
        <taxon>Imparidentia</taxon>
        <taxon>Neoheterodontei</taxon>
        <taxon>Myida</taxon>
        <taxon>Dreissenoidea</taxon>
        <taxon>Dreissenidae</taxon>
        <taxon>Dreissena</taxon>
    </lineage>
</organism>
<dbReference type="GO" id="GO:0005524">
    <property type="term" value="F:ATP binding"/>
    <property type="evidence" value="ECO:0007669"/>
    <property type="project" value="UniProtKB-KW"/>
</dbReference>
<evidence type="ECO:0000256" key="1">
    <source>
        <dbReference type="ARBA" id="ARBA00022741"/>
    </source>
</evidence>
<dbReference type="GO" id="GO:0005634">
    <property type="term" value="C:nucleus"/>
    <property type="evidence" value="ECO:0007669"/>
    <property type="project" value="TreeGrafter"/>
</dbReference>
<evidence type="ECO:0000256" key="2">
    <source>
        <dbReference type="ARBA" id="ARBA00022840"/>
    </source>
</evidence>
<gene>
    <name evidence="4" type="ORF">DPMN_054927</name>
</gene>
<name>A0A9D4HRR8_DREPO</name>
<proteinExistence type="predicted"/>
<evidence type="ECO:0000313" key="5">
    <source>
        <dbReference type="Proteomes" id="UP000828390"/>
    </source>
</evidence>
<evidence type="ECO:0000313" key="4">
    <source>
        <dbReference type="EMBL" id="KAH3728964.1"/>
    </source>
</evidence>
<keyword evidence="1" id="KW-0547">Nucleotide-binding</keyword>
<dbReference type="PANTHER" id="PTHR48103">
    <property type="entry name" value="MIDASIN-RELATED"/>
    <property type="match status" value="1"/>
</dbReference>
<dbReference type="EMBL" id="JAIWYP010000012">
    <property type="protein sequence ID" value="KAH3728964.1"/>
    <property type="molecule type" value="Genomic_DNA"/>
</dbReference>
<reference evidence="4" key="2">
    <citation type="submission" date="2020-11" db="EMBL/GenBank/DDBJ databases">
        <authorList>
            <person name="McCartney M.A."/>
            <person name="Auch B."/>
            <person name="Kono T."/>
            <person name="Mallez S."/>
            <person name="Becker A."/>
            <person name="Gohl D.M."/>
            <person name="Silverstein K.A.T."/>
            <person name="Koren S."/>
            <person name="Bechman K.B."/>
            <person name="Herman A."/>
            <person name="Abrahante J.E."/>
            <person name="Garbe J."/>
        </authorList>
    </citation>
    <scope>NUCLEOTIDE SEQUENCE</scope>
    <source>
        <strain evidence="4">Duluth1</strain>
        <tissue evidence="4">Whole animal</tissue>
    </source>
</reference>
<protein>
    <recommendedName>
        <fullName evidence="3">Midasin AAA lid domain-containing protein</fullName>
    </recommendedName>
</protein>
<dbReference type="Proteomes" id="UP000828390">
    <property type="component" value="Unassembled WGS sequence"/>
</dbReference>